<evidence type="ECO:0000313" key="3">
    <source>
        <dbReference type="Proteomes" id="UP000442334"/>
    </source>
</evidence>
<dbReference type="CDD" id="cd12797">
    <property type="entry name" value="M23_peptidase"/>
    <property type="match status" value="1"/>
</dbReference>
<sequence>LYSVLVNAKQAVEAGQPIGISGSTGRSTGEHLHFQMEYKDKTIDPKPILDYINEVIRTVKGQISQQIDNELRRK</sequence>
<name>A0A7J5GS81_BACUN</name>
<organism evidence="2 3">
    <name type="scientific">Bacteroides uniformis</name>
    <dbReference type="NCBI Taxonomy" id="820"/>
    <lineage>
        <taxon>Bacteria</taxon>
        <taxon>Pseudomonadati</taxon>
        <taxon>Bacteroidota</taxon>
        <taxon>Bacteroidia</taxon>
        <taxon>Bacteroidales</taxon>
        <taxon>Bacteroidaceae</taxon>
        <taxon>Bacteroides</taxon>
    </lineage>
</organism>
<dbReference type="Pfam" id="PF01551">
    <property type="entry name" value="Peptidase_M23"/>
    <property type="match status" value="1"/>
</dbReference>
<feature type="non-terminal residue" evidence="2">
    <location>
        <position position="1"/>
    </location>
</feature>
<protein>
    <submittedName>
        <fullName evidence="2">M23 family metallopeptidase</fullName>
    </submittedName>
</protein>
<dbReference type="InterPro" id="IPR016047">
    <property type="entry name" value="M23ase_b-sheet_dom"/>
</dbReference>
<evidence type="ECO:0000259" key="1">
    <source>
        <dbReference type="Pfam" id="PF01551"/>
    </source>
</evidence>
<evidence type="ECO:0000313" key="2">
    <source>
        <dbReference type="EMBL" id="KAB4180363.1"/>
    </source>
</evidence>
<feature type="domain" description="M23ase beta-sheet core" evidence="1">
    <location>
        <begin position="3"/>
        <end position="45"/>
    </location>
</feature>
<dbReference type="AlphaFoldDB" id="A0A7J5GS81"/>
<dbReference type="PANTHER" id="PTHR21666:SF270">
    <property type="entry name" value="MUREIN HYDROLASE ACTIVATOR ENVC"/>
    <property type="match status" value="1"/>
</dbReference>
<gene>
    <name evidence="2" type="ORF">GAQ34_21930</name>
</gene>
<dbReference type="Proteomes" id="UP000442334">
    <property type="component" value="Unassembled WGS sequence"/>
</dbReference>
<dbReference type="PANTHER" id="PTHR21666">
    <property type="entry name" value="PEPTIDASE-RELATED"/>
    <property type="match status" value="1"/>
</dbReference>
<dbReference type="EMBL" id="WCUA01000068">
    <property type="protein sequence ID" value="KAB4180363.1"/>
    <property type="molecule type" value="Genomic_DNA"/>
</dbReference>
<dbReference type="GO" id="GO:0004222">
    <property type="term" value="F:metalloendopeptidase activity"/>
    <property type="evidence" value="ECO:0007669"/>
    <property type="project" value="TreeGrafter"/>
</dbReference>
<proteinExistence type="predicted"/>
<dbReference type="SUPFAM" id="SSF51261">
    <property type="entry name" value="Duplicated hybrid motif"/>
    <property type="match status" value="1"/>
</dbReference>
<dbReference type="RefSeq" id="WP_151874724.1">
    <property type="nucleotide sequence ID" value="NZ_WCUA01000068.1"/>
</dbReference>
<dbReference type="InterPro" id="IPR050570">
    <property type="entry name" value="Cell_wall_metabolism_enzyme"/>
</dbReference>
<dbReference type="Gene3D" id="2.70.70.10">
    <property type="entry name" value="Glucose Permease (Domain IIA)"/>
    <property type="match status" value="1"/>
</dbReference>
<accession>A0A7J5GS81</accession>
<reference evidence="2 3" key="1">
    <citation type="journal article" date="2019" name="Nat. Med.">
        <title>A library of human gut bacterial isolates paired with longitudinal multiomics data enables mechanistic microbiome research.</title>
        <authorList>
            <person name="Poyet M."/>
            <person name="Groussin M."/>
            <person name="Gibbons S.M."/>
            <person name="Avila-Pacheco J."/>
            <person name="Jiang X."/>
            <person name="Kearney S.M."/>
            <person name="Perrotta A.R."/>
            <person name="Berdy B."/>
            <person name="Zhao S."/>
            <person name="Lieberman T.D."/>
            <person name="Swanson P.K."/>
            <person name="Smith M."/>
            <person name="Roesemann S."/>
            <person name="Alexander J.E."/>
            <person name="Rich S.A."/>
            <person name="Livny J."/>
            <person name="Vlamakis H."/>
            <person name="Clish C."/>
            <person name="Bullock K."/>
            <person name="Deik A."/>
            <person name="Scott J."/>
            <person name="Pierce K.A."/>
            <person name="Xavier R.J."/>
            <person name="Alm E.J."/>
        </authorList>
    </citation>
    <scope>NUCLEOTIDE SEQUENCE [LARGE SCALE GENOMIC DNA]</scope>
    <source>
        <strain evidence="2 3">BIOML-A21</strain>
    </source>
</reference>
<comment type="caution">
    <text evidence="2">The sequence shown here is derived from an EMBL/GenBank/DDBJ whole genome shotgun (WGS) entry which is preliminary data.</text>
</comment>
<dbReference type="InterPro" id="IPR011055">
    <property type="entry name" value="Dup_hybrid_motif"/>
</dbReference>